<dbReference type="Pfam" id="PF01053">
    <property type="entry name" value="Cys_Met_Meta_PP"/>
    <property type="match status" value="1"/>
</dbReference>
<dbReference type="InterPro" id="IPR015424">
    <property type="entry name" value="PyrdxlP-dep_Trfase"/>
</dbReference>
<dbReference type="InterPro" id="IPR015421">
    <property type="entry name" value="PyrdxlP-dep_Trfase_major"/>
</dbReference>
<evidence type="ECO:0000256" key="2">
    <source>
        <dbReference type="ARBA" id="ARBA00022898"/>
    </source>
</evidence>
<evidence type="ECO:0000256" key="1">
    <source>
        <dbReference type="ARBA" id="ARBA00001933"/>
    </source>
</evidence>
<feature type="modified residue" description="N6-(pyridoxal phosphate)lysine" evidence="3">
    <location>
        <position position="240"/>
    </location>
</feature>
<sequence>MMSIAFVKRGAIPAKNYYKASFAQRKILVILWRGMTNGKKWSTATVALHADAVKEETRERYTHDYDVSPPIGMTTTFIHEGKEAHVYSRPSTPTRCRTEAVLAALESQGGIQAEATLFSSGLAAAHAAISVLMQQNKAKRRLLLSRPLYHGIREVAASLQAMNPNIQIDELGKPEDLEPGDIAWLETPANPTGELKDIKSYAQYAKNRKCNIVVDATLGPPPLQYPLSIGASLVIHSATKALAGHSDALAGVVLNNSDDEMLTQMLRQHRNAVGGAPGSLETWLLLRSLRTLQLRIERQNQSAFKLAQFLRTHPAIAKVHRECHTQLAHSQMPNGVGGVFAIEVHSEEVAKALPAQLYLFKDATSLGGVESLAEWRRRYDDTVSPYLIRLSIGLEDPDDLIADFEQALRHRK</sequence>
<name>A0A7S3JWH9_9STRA</name>
<dbReference type="Gene3D" id="3.90.1150.10">
    <property type="entry name" value="Aspartate Aminotransferase, domain 1"/>
    <property type="match status" value="1"/>
</dbReference>
<dbReference type="Gene3D" id="3.40.640.10">
    <property type="entry name" value="Type I PLP-dependent aspartate aminotransferase-like (Major domain)"/>
    <property type="match status" value="1"/>
</dbReference>
<dbReference type="InterPro" id="IPR015422">
    <property type="entry name" value="PyrdxlP-dep_Trfase_small"/>
</dbReference>
<protein>
    <recommendedName>
        <fullName evidence="6">Cystathionine gamma-synthase</fullName>
    </recommendedName>
</protein>
<dbReference type="GO" id="GO:0016846">
    <property type="term" value="F:carbon-sulfur lyase activity"/>
    <property type="evidence" value="ECO:0007669"/>
    <property type="project" value="TreeGrafter"/>
</dbReference>
<dbReference type="GO" id="GO:0019346">
    <property type="term" value="P:transsulfuration"/>
    <property type="evidence" value="ECO:0007669"/>
    <property type="project" value="InterPro"/>
</dbReference>
<dbReference type="SUPFAM" id="SSF53383">
    <property type="entry name" value="PLP-dependent transferases"/>
    <property type="match status" value="1"/>
</dbReference>
<dbReference type="GO" id="GO:0030170">
    <property type="term" value="F:pyridoxal phosphate binding"/>
    <property type="evidence" value="ECO:0007669"/>
    <property type="project" value="InterPro"/>
</dbReference>
<evidence type="ECO:0000256" key="4">
    <source>
        <dbReference type="RuleBase" id="RU362118"/>
    </source>
</evidence>
<dbReference type="PIRSF" id="PIRSF001434">
    <property type="entry name" value="CGS"/>
    <property type="match status" value="1"/>
</dbReference>
<reference evidence="5" key="1">
    <citation type="submission" date="2021-01" db="EMBL/GenBank/DDBJ databases">
        <authorList>
            <person name="Corre E."/>
            <person name="Pelletier E."/>
            <person name="Niang G."/>
            <person name="Scheremetjew M."/>
            <person name="Finn R."/>
            <person name="Kale V."/>
            <person name="Holt S."/>
            <person name="Cochrane G."/>
            <person name="Meng A."/>
            <person name="Brown T."/>
            <person name="Cohen L."/>
        </authorList>
    </citation>
    <scope>NUCLEOTIDE SEQUENCE</scope>
    <source>
        <strain evidence="5">CCMP1510</strain>
    </source>
</reference>
<evidence type="ECO:0008006" key="6">
    <source>
        <dbReference type="Google" id="ProtNLM"/>
    </source>
</evidence>
<evidence type="ECO:0000313" key="5">
    <source>
        <dbReference type="EMBL" id="CAE0367115.1"/>
    </source>
</evidence>
<dbReference type="InterPro" id="IPR000277">
    <property type="entry name" value="Cys/Met-Metab_PyrdxlP-dep_enz"/>
</dbReference>
<dbReference type="PANTHER" id="PTHR11808:SF35">
    <property type="entry name" value="CYSTATHIONINE GAMMA-SYNTHASE (AFU_ORTHOLOGUE AFUA_7G01590)"/>
    <property type="match status" value="1"/>
</dbReference>
<dbReference type="PANTHER" id="PTHR11808">
    <property type="entry name" value="TRANS-SULFURATION ENZYME FAMILY MEMBER"/>
    <property type="match status" value="1"/>
</dbReference>
<organism evidence="5">
    <name type="scientific">Aureoumbra lagunensis</name>
    <dbReference type="NCBI Taxonomy" id="44058"/>
    <lineage>
        <taxon>Eukaryota</taxon>
        <taxon>Sar</taxon>
        <taxon>Stramenopiles</taxon>
        <taxon>Ochrophyta</taxon>
        <taxon>Pelagophyceae</taxon>
        <taxon>Pelagomonadales</taxon>
        <taxon>Aureoumbra</taxon>
    </lineage>
</organism>
<keyword evidence="2 3" id="KW-0663">Pyridoxal phosphate</keyword>
<gene>
    <name evidence="5" type="ORF">ALAG00032_LOCUS7864</name>
</gene>
<dbReference type="GO" id="GO:0005737">
    <property type="term" value="C:cytoplasm"/>
    <property type="evidence" value="ECO:0007669"/>
    <property type="project" value="TreeGrafter"/>
</dbReference>
<proteinExistence type="inferred from homology"/>
<dbReference type="AlphaFoldDB" id="A0A7S3JWH9"/>
<evidence type="ECO:0000256" key="3">
    <source>
        <dbReference type="PIRSR" id="PIRSR001434-2"/>
    </source>
</evidence>
<comment type="similarity">
    <text evidence="4">Belongs to the trans-sulfuration enzymes family.</text>
</comment>
<dbReference type="EMBL" id="HBIJ01011513">
    <property type="protein sequence ID" value="CAE0367115.1"/>
    <property type="molecule type" value="Transcribed_RNA"/>
</dbReference>
<comment type="cofactor">
    <cofactor evidence="1 4">
        <name>pyridoxal 5'-phosphate</name>
        <dbReference type="ChEBI" id="CHEBI:597326"/>
    </cofactor>
</comment>
<accession>A0A7S3JWH9</accession>